<dbReference type="PANTHER" id="PTHR11627">
    <property type="entry name" value="FRUCTOSE-BISPHOSPHATE ALDOLASE"/>
    <property type="match status" value="1"/>
</dbReference>
<dbReference type="RefSeq" id="WP_251511902.1">
    <property type="nucleotide sequence ID" value="NZ_JAMBON010000003.1"/>
</dbReference>
<comment type="catalytic activity">
    <reaction evidence="1 7">
        <text>beta-D-fructose 1,6-bisphosphate = D-glyceraldehyde 3-phosphate + dihydroxyacetone phosphate</text>
        <dbReference type="Rhea" id="RHEA:14729"/>
        <dbReference type="ChEBI" id="CHEBI:32966"/>
        <dbReference type="ChEBI" id="CHEBI:57642"/>
        <dbReference type="ChEBI" id="CHEBI:59776"/>
        <dbReference type="EC" id="4.1.2.13"/>
    </reaction>
</comment>
<keyword evidence="6 7" id="KW-0704">Schiff base</keyword>
<feature type="active site" description="Proton acceptor" evidence="7">
    <location>
        <position position="176"/>
    </location>
</feature>
<proteinExistence type="inferred from homology"/>
<accession>A0ABW4HKG8</accession>
<dbReference type="EC" id="4.1.2.13" evidence="7"/>
<comment type="similarity">
    <text evidence="3 7">Belongs to the class I fructose-bisphosphate aldolase family.</text>
</comment>
<evidence type="ECO:0000256" key="1">
    <source>
        <dbReference type="ARBA" id="ARBA00000441"/>
    </source>
</evidence>
<organism evidence="8 9">
    <name type="scientific">Oceanobacillus luteolus</name>
    <dbReference type="NCBI Taxonomy" id="1274358"/>
    <lineage>
        <taxon>Bacteria</taxon>
        <taxon>Bacillati</taxon>
        <taxon>Bacillota</taxon>
        <taxon>Bacilli</taxon>
        <taxon>Bacillales</taxon>
        <taxon>Bacillaceae</taxon>
        <taxon>Oceanobacillus</taxon>
    </lineage>
</organism>
<comment type="caution">
    <text evidence="8">The sequence shown here is derived from an EMBL/GenBank/DDBJ whole genome shotgun (WGS) entry which is preliminary data.</text>
</comment>
<keyword evidence="5 7" id="KW-0456">Lyase</keyword>
<protein>
    <recommendedName>
        <fullName evidence="7">Fructose-bisphosphate aldolase class 1</fullName>
        <ecNumber evidence="7">4.1.2.13</ecNumber>
    </recommendedName>
    <alternativeName>
        <fullName evidence="7">Fructose-bisphosphate aldolase class I</fullName>
        <shortName evidence="7">FBP aldolase</shortName>
    </alternativeName>
</protein>
<keyword evidence="4 7" id="KW-0324">Glycolysis</keyword>
<name>A0ABW4HKG8_9BACI</name>
<dbReference type="Pfam" id="PF00274">
    <property type="entry name" value="Glycolytic"/>
    <property type="match status" value="1"/>
</dbReference>
<dbReference type="Proteomes" id="UP001597221">
    <property type="component" value="Unassembled WGS sequence"/>
</dbReference>
<evidence type="ECO:0000313" key="8">
    <source>
        <dbReference type="EMBL" id="MFD1606098.1"/>
    </source>
</evidence>
<comment type="pathway">
    <text evidence="2 7">Carbohydrate degradation; glycolysis; D-glyceraldehyde 3-phosphate and glycerone phosphate from D-glucose: step 4/4.</text>
</comment>
<reference evidence="9" key="1">
    <citation type="journal article" date="2019" name="Int. J. Syst. Evol. Microbiol.">
        <title>The Global Catalogue of Microorganisms (GCM) 10K type strain sequencing project: providing services to taxonomists for standard genome sequencing and annotation.</title>
        <authorList>
            <consortium name="The Broad Institute Genomics Platform"/>
            <consortium name="The Broad Institute Genome Sequencing Center for Infectious Disease"/>
            <person name="Wu L."/>
            <person name="Ma J."/>
        </authorList>
    </citation>
    <scope>NUCLEOTIDE SEQUENCE [LARGE SCALE GENOMIC DNA]</scope>
    <source>
        <strain evidence="9">CGMCC 1.12376</strain>
    </source>
</reference>
<keyword evidence="9" id="KW-1185">Reference proteome</keyword>
<sequence>MQEKQVERIRNGNGFIAALDQSGGSTPRALKNYGITEDQYDDEEKMFDLVHDMRTRIITSPAFNSERILGAILFEQTMDRKIEGKYTGDYLAEVKGIVPFLKVDKGLADEENGVQLMKPIENLKELLDRANERNIFGTKMRSVVKKANPEGIRQIVEQQFEIGKEILASGLVPIIEPEVDIFSEDKAQSEEILKEEILKQLNELAEGQDVMLKLSIPTVANLYKELVEHPRIIRVVALSGGYPLDEANEKLKENKGIVASFSRALTQNLNVNQTDEEFNRALDEAVETIYDASVNKN</sequence>
<evidence type="ECO:0000256" key="4">
    <source>
        <dbReference type="ARBA" id="ARBA00023152"/>
    </source>
</evidence>
<dbReference type="InterPro" id="IPR000741">
    <property type="entry name" value="FBA_I"/>
</dbReference>
<dbReference type="InterPro" id="IPR023014">
    <property type="entry name" value="FBA_I_Gram+-type"/>
</dbReference>
<dbReference type="HAMAP" id="MF_00729">
    <property type="entry name" value="FBP_aldolase_1"/>
    <property type="match status" value="1"/>
</dbReference>
<dbReference type="EMBL" id="JBHUDE010000001">
    <property type="protein sequence ID" value="MFD1606098.1"/>
    <property type="molecule type" value="Genomic_DNA"/>
</dbReference>
<evidence type="ECO:0000256" key="3">
    <source>
        <dbReference type="ARBA" id="ARBA00010387"/>
    </source>
</evidence>
<dbReference type="InterPro" id="IPR013785">
    <property type="entry name" value="Aldolase_TIM"/>
</dbReference>
<evidence type="ECO:0000256" key="7">
    <source>
        <dbReference type="HAMAP-Rule" id="MF_00729"/>
    </source>
</evidence>
<evidence type="ECO:0000313" key="9">
    <source>
        <dbReference type="Proteomes" id="UP001597221"/>
    </source>
</evidence>
<dbReference type="SUPFAM" id="SSF51569">
    <property type="entry name" value="Aldolase"/>
    <property type="match status" value="1"/>
</dbReference>
<evidence type="ECO:0000256" key="2">
    <source>
        <dbReference type="ARBA" id="ARBA00004714"/>
    </source>
</evidence>
<evidence type="ECO:0000256" key="6">
    <source>
        <dbReference type="ARBA" id="ARBA00023270"/>
    </source>
</evidence>
<gene>
    <name evidence="7" type="primary">fda</name>
    <name evidence="8" type="ORF">ACFSBH_00130</name>
</gene>
<dbReference type="NCBIfam" id="NF003784">
    <property type="entry name" value="PRK05377.1"/>
    <property type="match status" value="1"/>
</dbReference>
<dbReference type="Gene3D" id="3.20.20.70">
    <property type="entry name" value="Aldolase class I"/>
    <property type="match status" value="1"/>
</dbReference>
<feature type="active site" description="Schiff-base intermediate with dihydroxyacetone-P" evidence="7">
    <location>
        <position position="213"/>
    </location>
</feature>
<evidence type="ECO:0000256" key="5">
    <source>
        <dbReference type="ARBA" id="ARBA00023239"/>
    </source>
</evidence>